<organism evidence="5 6">
    <name type="scientific">Flemingia macrophylla</name>
    <dbReference type="NCBI Taxonomy" id="520843"/>
    <lineage>
        <taxon>Eukaryota</taxon>
        <taxon>Viridiplantae</taxon>
        <taxon>Streptophyta</taxon>
        <taxon>Embryophyta</taxon>
        <taxon>Tracheophyta</taxon>
        <taxon>Spermatophyta</taxon>
        <taxon>Magnoliopsida</taxon>
        <taxon>eudicotyledons</taxon>
        <taxon>Gunneridae</taxon>
        <taxon>Pentapetalae</taxon>
        <taxon>rosids</taxon>
        <taxon>fabids</taxon>
        <taxon>Fabales</taxon>
        <taxon>Fabaceae</taxon>
        <taxon>Papilionoideae</taxon>
        <taxon>50 kb inversion clade</taxon>
        <taxon>NPAAA clade</taxon>
        <taxon>indigoferoid/millettioid clade</taxon>
        <taxon>Phaseoleae</taxon>
        <taxon>Flemingia</taxon>
    </lineage>
</organism>
<feature type="region of interest" description="Disordered" evidence="3">
    <location>
        <begin position="26"/>
        <end position="61"/>
    </location>
</feature>
<comment type="similarity">
    <text evidence="1">Belongs to the inositol polyphosphate 5-phosphatase family.</text>
</comment>
<keyword evidence="2" id="KW-0378">Hydrolase</keyword>
<dbReference type="SUPFAM" id="SSF56219">
    <property type="entry name" value="DNase I-like"/>
    <property type="match status" value="1"/>
</dbReference>
<dbReference type="FunFam" id="3.60.10.10:FF:000014">
    <property type="entry name" value="Type I inositol polyphosphate 5-phosphatase 1"/>
    <property type="match status" value="1"/>
</dbReference>
<dbReference type="GO" id="GO:0034485">
    <property type="term" value="F:phosphatidylinositol-3,4,5-trisphosphate 5-phosphatase activity"/>
    <property type="evidence" value="ECO:0007669"/>
    <property type="project" value="UniProtKB-ARBA"/>
</dbReference>
<proteinExistence type="inferred from homology"/>
<dbReference type="InterPro" id="IPR045849">
    <property type="entry name" value="IP5P_plant"/>
</dbReference>
<dbReference type="InterPro" id="IPR000300">
    <property type="entry name" value="IPPc"/>
</dbReference>
<evidence type="ECO:0000256" key="1">
    <source>
        <dbReference type="ARBA" id="ARBA00010768"/>
    </source>
</evidence>
<gene>
    <name evidence="5" type="ORF">Fmac_023726</name>
</gene>
<name>A0ABD1LMH5_9FABA</name>
<feature type="compositionally biased region" description="Acidic residues" evidence="3">
    <location>
        <begin position="31"/>
        <end position="46"/>
    </location>
</feature>
<dbReference type="Pfam" id="PF22669">
    <property type="entry name" value="Exo_endo_phos2"/>
    <property type="match status" value="2"/>
</dbReference>
<dbReference type="FunFam" id="3.60.10.10:FF:000038">
    <property type="entry name" value="type IV inositol polyphosphate 5-phosphatase 3"/>
    <property type="match status" value="1"/>
</dbReference>
<dbReference type="InterPro" id="IPR036691">
    <property type="entry name" value="Endo/exonu/phosph_ase_sf"/>
</dbReference>
<evidence type="ECO:0000313" key="5">
    <source>
        <dbReference type="EMBL" id="KAL2324668.1"/>
    </source>
</evidence>
<dbReference type="PANTHER" id="PTHR45666">
    <property type="entry name" value="TYPE IV INOSITOL POLYPHOSPHATE 5-PHOSPHATASE 9"/>
    <property type="match status" value="1"/>
</dbReference>
<evidence type="ECO:0000256" key="2">
    <source>
        <dbReference type="ARBA" id="ARBA00022801"/>
    </source>
</evidence>
<dbReference type="Proteomes" id="UP001603857">
    <property type="component" value="Unassembled WGS sequence"/>
</dbReference>
<feature type="domain" description="Inositol polyphosphate-related phosphatase" evidence="4">
    <location>
        <begin position="275"/>
        <end position="593"/>
    </location>
</feature>
<evidence type="ECO:0000256" key="3">
    <source>
        <dbReference type="SAM" id="MobiDB-lite"/>
    </source>
</evidence>
<dbReference type="Gene3D" id="3.60.10.10">
    <property type="entry name" value="Endonuclease/exonuclease/phosphatase"/>
    <property type="match status" value="2"/>
</dbReference>
<keyword evidence="6" id="KW-1185">Reference proteome</keyword>
<dbReference type="AlphaFoldDB" id="A0ABD1LMH5"/>
<dbReference type="EMBL" id="JBGMDY010000008">
    <property type="protein sequence ID" value="KAL2324668.1"/>
    <property type="molecule type" value="Genomic_DNA"/>
</dbReference>
<reference evidence="5 6" key="1">
    <citation type="submission" date="2024-08" db="EMBL/GenBank/DDBJ databases">
        <title>Insights into the chromosomal genome structure of Flemingia macrophylla.</title>
        <authorList>
            <person name="Ding Y."/>
            <person name="Zhao Y."/>
            <person name="Bi W."/>
            <person name="Wu M."/>
            <person name="Zhao G."/>
            <person name="Gong Y."/>
            <person name="Li W."/>
            <person name="Zhang P."/>
        </authorList>
    </citation>
    <scope>NUCLEOTIDE SEQUENCE [LARGE SCALE GENOMIC DNA]</scope>
    <source>
        <strain evidence="5">DYQJB</strain>
        <tissue evidence="5">Leaf</tissue>
    </source>
</reference>
<comment type="caution">
    <text evidence="5">The sequence shown here is derived from an EMBL/GenBank/DDBJ whole genome shotgun (WGS) entry which is preliminary data.</text>
</comment>
<feature type="region of interest" description="Disordered" evidence="3">
    <location>
        <begin position="165"/>
        <end position="188"/>
    </location>
</feature>
<sequence>MKQGSAHNQQLLWARVVMRKWLNMGSNEPDYSADPEDDPESDSDNEEWGKPTRFVERKGEQAPIESNEFLPRLRRQKSLTSRSQYINRKELRVCVGTWNVGGKLPPDDIDIDDWLGINEPADIYVLGLQEIVPLNPGNILGAEDTRPVPKWENIIRDTLNRVRPKAPKVKSFSDPPSPSKFKPSDDVPDMEEELLLESDSDIGEEVHPLDEEHNVYDGKSTTDEEVLGTNLQASDVADIANTGETLGNDLLRQFSDQKRLSRLNCFRDENLSENTETSSSQPKSKLSRMISSSDMIGLRWPEPPLHLISQVALDRPTSFKSIRSFKSSKSFRTCHSFKPTIDDIALLAEIDLEALMKRKRKSSYVKIVSKQMVGIFITIWVRRSLRKHIQNLKVSTVGVGVMGYIGNKGSISISMSIYQTLFCFICTHLTAGEKEADEHKRNADVREIHQRTHFYSLADGLPRNILDHERIIWFGDLNYRINLSYEKTRDFISKKQWSKLIEKDQLTKELKKGVFDGWSEGTLNFPPTYKYEHNSEKYYGEDPKVGRRIPSWCDRILSYGTGMKLLSYGRTELKFSDHRPVTATYMAEVEVFSPRKLQKALTFTDAEIENEEVMTNLGTLYEF</sequence>
<feature type="compositionally biased region" description="Basic and acidic residues" evidence="3">
    <location>
        <begin position="47"/>
        <end position="60"/>
    </location>
</feature>
<dbReference type="SMART" id="SM00128">
    <property type="entry name" value="IPPc"/>
    <property type="match status" value="1"/>
</dbReference>
<dbReference type="GO" id="GO:0046856">
    <property type="term" value="P:phosphatidylinositol dephosphorylation"/>
    <property type="evidence" value="ECO:0007669"/>
    <property type="project" value="UniProtKB-ARBA"/>
</dbReference>
<dbReference type="PANTHER" id="PTHR45666:SF5">
    <property type="entry name" value="TYPE IV INOSITOL POLYPHOSPHATE 5-PHOSPHATASE 3"/>
    <property type="match status" value="1"/>
</dbReference>
<dbReference type="GO" id="GO:0004439">
    <property type="term" value="F:phosphatidylinositol-4,5-bisphosphate 5-phosphatase activity"/>
    <property type="evidence" value="ECO:0007669"/>
    <property type="project" value="UniProtKB-ARBA"/>
</dbReference>
<protein>
    <recommendedName>
        <fullName evidence="4">Inositol polyphosphate-related phosphatase domain-containing protein</fullName>
    </recommendedName>
</protein>
<evidence type="ECO:0000259" key="4">
    <source>
        <dbReference type="SMART" id="SM00128"/>
    </source>
</evidence>
<evidence type="ECO:0000313" key="6">
    <source>
        <dbReference type="Proteomes" id="UP001603857"/>
    </source>
</evidence>
<accession>A0ABD1LMH5</accession>